<sequence length="60" mass="6445">MGEPEPIPGSLSACAFAYGQGAILQALAASRMVRAPTKTPKLGRKHEGSALLSYRFVRER</sequence>
<gene>
    <name evidence="1" type="ORF">MPNT_60025</name>
</gene>
<dbReference type="AlphaFoldDB" id="A0A8J2BQD7"/>
<evidence type="ECO:0000313" key="2">
    <source>
        <dbReference type="Proteomes" id="UP000663859"/>
    </source>
</evidence>
<dbReference type="Proteomes" id="UP000663859">
    <property type="component" value="Unassembled WGS sequence"/>
</dbReference>
<name>A0A8J2BQD7_9BACT</name>
<protein>
    <submittedName>
        <fullName evidence="1">Uncharacterized protein</fullName>
    </submittedName>
</protein>
<organism evidence="1 2">
    <name type="scientific">Candidatus Methylacidithermus pantelleriae</name>
    <dbReference type="NCBI Taxonomy" id="2744239"/>
    <lineage>
        <taxon>Bacteria</taxon>
        <taxon>Pseudomonadati</taxon>
        <taxon>Verrucomicrobiota</taxon>
        <taxon>Methylacidiphilae</taxon>
        <taxon>Methylacidiphilales</taxon>
        <taxon>Methylacidiphilaceae</taxon>
        <taxon>Candidatus Methylacidithermus</taxon>
    </lineage>
</organism>
<evidence type="ECO:0000313" key="1">
    <source>
        <dbReference type="EMBL" id="CAF0703535.1"/>
    </source>
</evidence>
<keyword evidence="2" id="KW-1185">Reference proteome</keyword>
<comment type="caution">
    <text evidence="1">The sequence shown here is derived from an EMBL/GenBank/DDBJ whole genome shotgun (WGS) entry which is preliminary data.</text>
</comment>
<dbReference type="EMBL" id="CAJNOB010000056">
    <property type="protein sequence ID" value="CAF0703535.1"/>
    <property type="molecule type" value="Genomic_DNA"/>
</dbReference>
<accession>A0A8J2BQD7</accession>
<reference evidence="1" key="1">
    <citation type="submission" date="2021-02" db="EMBL/GenBank/DDBJ databases">
        <authorList>
            <person name="Cremers G."/>
            <person name="Picone N."/>
        </authorList>
    </citation>
    <scope>NUCLEOTIDE SEQUENCE</scope>
    <source>
        <strain evidence="1">PQ17</strain>
    </source>
</reference>
<proteinExistence type="predicted"/>